<dbReference type="PANTHER" id="PTHR21503">
    <property type="entry name" value="F-BOX-CONTAINING HYPOTHETICAL PROTEIN C.ELEGANS"/>
    <property type="match status" value="1"/>
</dbReference>
<accession>E3MYR3</accession>
<dbReference type="AlphaFoldDB" id="E3MYR3"/>
<feature type="domain" description="F-box" evidence="1">
    <location>
        <begin position="4"/>
        <end position="40"/>
    </location>
</feature>
<evidence type="ECO:0000259" key="1">
    <source>
        <dbReference type="PROSITE" id="PS50181"/>
    </source>
</evidence>
<dbReference type="InParanoid" id="E3MYR3"/>
<dbReference type="HOGENOM" id="CLU_028840_0_1_1"/>
<evidence type="ECO:0000313" key="3">
    <source>
        <dbReference type="Proteomes" id="UP000008281"/>
    </source>
</evidence>
<organism evidence="3">
    <name type="scientific">Caenorhabditis remanei</name>
    <name type="common">Caenorhabditis vulgaris</name>
    <dbReference type="NCBI Taxonomy" id="31234"/>
    <lineage>
        <taxon>Eukaryota</taxon>
        <taxon>Metazoa</taxon>
        <taxon>Ecdysozoa</taxon>
        <taxon>Nematoda</taxon>
        <taxon>Chromadorea</taxon>
        <taxon>Rhabditida</taxon>
        <taxon>Rhabditina</taxon>
        <taxon>Rhabditomorpha</taxon>
        <taxon>Rhabditoidea</taxon>
        <taxon>Rhabditidae</taxon>
        <taxon>Peloderinae</taxon>
        <taxon>Caenorhabditis</taxon>
    </lineage>
</organism>
<gene>
    <name evidence="2" type="ORF">CRE_04160</name>
</gene>
<dbReference type="Pfam" id="PF07735">
    <property type="entry name" value="FBA_2"/>
    <property type="match status" value="1"/>
</dbReference>
<dbReference type="InterPro" id="IPR001810">
    <property type="entry name" value="F-box_dom"/>
</dbReference>
<name>E3MYR3_CAERE</name>
<protein>
    <recommendedName>
        <fullName evidence="1">F-box domain-containing protein</fullName>
    </recommendedName>
</protein>
<dbReference type="Pfam" id="PF00646">
    <property type="entry name" value="F-box"/>
    <property type="match status" value="1"/>
</dbReference>
<dbReference type="PANTHER" id="PTHR21503:SF48">
    <property type="entry name" value="F-BOX ASSOCIATED DOMAIN-CONTAINING PROTEIN-RELATED"/>
    <property type="match status" value="1"/>
</dbReference>
<proteinExistence type="predicted"/>
<sequence>MTTPFRLFSLPYVPLKQVLDNLGPHGIILLSLCSRRSKNLAVSYRGPSKNVQLHLMYGDSFGSLANDLTGVWEAIDIKNLGSVRLGTLPSGKFRDVQYKMDGDCLVTLWEDKLTGLIEIGNYAREIFNQDIYQVSIGDEQAVGYRRLIEWTMDTQKSIERFYFGIKKTLDEDLDYILENLKCTGSLSLLARPSKNYRTAKPLFFNLNVIYICKSFWITQRDLLGMNCKIITMYNSKLTSEDFNVFLKHWMSGGCSKLKLLLVSVKELINFESVFDGVEFTERGRDVERIFVIVDVSARWPSSGQVKYPTIGRSLICNSKQRMRKNGKVCEYEHRTI</sequence>
<reference evidence="2" key="1">
    <citation type="submission" date="2007-07" db="EMBL/GenBank/DDBJ databases">
        <title>PCAP assembly of the Caenorhabditis remanei genome.</title>
        <authorList>
            <consortium name="The Caenorhabditis remanei Sequencing Consortium"/>
            <person name="Wilson R.K."/>
        </authorList>
    </citation>
    <scope>NUCLEOTIDE SEQUENCE [LARGE SCALE GENOMIC DNA]</scope>
    <source>
        <strain evidence="2">PB4641</strain>
    </source>
</reference>
<dbReference type="PROSITE" id="PS50181">
    <property type="entry name" value="FBOX"/>
    <property type="match status" value="1"/>
</dbReference>
<dbReference type="EMBL" id="DS268498">
    <property type="protein sequence ID" value="EFP12277.1"/>
    <property type="molecule type" value="Genomic_DNA"/>
</dbReference>
<evidence type="ECO:0000313" key="2">
    <source>
        <dbReference type="EMBL" id="EFP12277.1"/>
    </source>
</evidence>
<dbReference type="InterPro" id="IPR012885">
    <property type="entry name" value="F-box_Sdz-33"/>
</dbReference>
<keyword evidence="3" id="KW-1185">Reference proteome</keyword>
<dbReference type="Proteomes" id="UP000008281">
    <property type="component" value="Unassembled WGS sequence"/>
</dbReference>